<proteinExistence type="predicted"/>
<reference evidence="1" key="1">
    <citation type="submission" date="2021-04" db="EMBL/GenBank/DDBJ databases">
        <title>Proteiniclasticum sedimins sp. nov., an obligate anaerobic bacterium isolated from anaerobic sludge.</title>
        <authorList>
            <person name="Liu J."/>
        </authorList>
    </citation>
    <scope>NUCLEOTIDE SEQUENCE</scope>
    <source>
        <strain evidence="1">BAD-10</strain>
    </source>
</reference>
<evidence type="ECO:0000313" key="1">
    <source>
        <dbReference type="EMBL" id="MBR0575208.1"/>
    </source>
</evidence>
<evidence type="ECO:0000313" key="2">
    <source>
        <dbReference type="Proteomes" id="UP000675379"/>
    </source>
</evidence>
<gene>
    <name evidence="1" type="ORF">KCG48_02530</name>
</gene>
<sequence length="383" mass="43897">MENHQAGTALIMPRDTTAVLESFLLRNLGRKRILFLRHGGNTEGIREQLMLLGQSRGFAYVYASAEETDLRKALPPLLRDKFPQLVVLEGIRKSSESSSWEKIHGLCRWILELVEEEAKAFLHGDTTLVLLADEDFPLTEFSRQSLTWATEAALLDLRDFQQRVEARLAVYRKKILGIDAPGSAGQLPEKHQLRNYSMEVRDDLQSSPYLMDITQEELSSLKSPRVMAVNFFYPLLRRHALERFFQALGVSAGLSENLESLELDGEYAGQPVVKIPLGDGSCAWIFCRYAEEDFLPGAFPNEKVWETLRGTLHSQDRIILLYPRGNTALQQAARQAEVSMGKDSPMILAMSWEELILRMLSLKRDNRLAYYYKEWFSIKYLRY</sequence>
<organism evidence="1 2">
    <name type="scientific">Proteiniclasticum sediminis</name>
    <dbReference type="NCBI Taxonomy" id="2804028"/>
    <lineage>
        <taxon>Bacteria</taxon>
        <taxon>Bacillati</taxon>
        <taxon>Bacillota</taxon>
        <taxon>Clostridia</taxon>
        <taxon>Eubacteriales</taxon>
        <taxon>Clostridiaceae</taxon>
        <taxon>Proteiniclasticum</taxon>
    </lineage>
</organism>
<keyword evidence="2" id="KW-1185">Reference proteome</keyword>
<protein>
    <submittedName>
        <fullName evidence="1">Uncharacterized protein</fullName>
    </submittedName>
</protein>
<dbReference type="AlphaFoldDB" id="A0A941CPV6"/>
<dbReference type="Proteomes" id="UP000675379">
    <property type="component" value="Unassembled WGS sequence"/>
</dbReference>
<name>A0A941CPV6_9CLOT</name>
<comment type="caution">
    <text evidence="1">The sequence shown here is derived from an EMBL/GenBank/DDBJ whole genome shotgun (WGS) entry which is preliminary data.</text>
</comment>
<dbReference type="RefSeq" id="WP_211799722.1">
    <property type="nucleotide sequence ID" value="NZ_JAGSCS010000002.1"/>
</dbReference>
<dbReference type="EMBL" id="JAGSCS010000002">
    <property type="protein sequence ID" value="MBR0575208.1"/>
    <property type="molecule type" value="Genomic_DNA"/>
</dbReference>
<accession>A0A941CPV6</accession>